<dbReference type="RefSeq" id="XP_002732658.1">
    <property type="nucleotide sequence ID" value="XM_002732612.1"/>
</dbReference>
<evidence type="ECO:0000256" key="9">
    <source>
        <dbReference type="SAM" id="Phobius"/>
    </source>
</evidence>
<comment type="subcellular location">
    <subcellularLocation>
        <location evidence="7">Endomembrane system</location>
        <topology evidence="7">Single-pass membrane protein</topology>
    </subcellularLocation>
    <subcellularLocation>
        <location evidence="1 8">Membrane</location>
        <topology evidence="1 8">Single-pass type I membrane protein</topology>
    </subcellularLocation>
</comment>
<dbReference type="Pfam" id="PF01105">
    <property type="entry name" value="EMP24_GP25L"/>
    <property type="match status" value="1"/>
</dbReference>
<gene>
    <name evidence="13" type="primary">LOC100371247</name>
</gene>
<evidence type="ECO:0000259" key="11">
    <source>
        <dbReference type="PROSITE" id="PS50866"/>
    </source>
</evidence>
<dbReference type="Proteomes" id="UP000694865">
    <property type="component" value="Unplaced"/>
</dbReference>
<dbReference type="GeneID" id="100371247"/>
<protein>
    <submittedName>
        <fullName evidence="13">Transmembrane emp24 domain-containing protein 7-like</fullName>
    </submittedName>
</protein>
<keyword evidence="3 8" id="KW-0812">Transmembrane</keyword>
<dbReference type="PROSITE" id="PS50866">
    <property type="entry name" value="GOLD"/>
    <property type="match status" value="1"/>
</dbReference>
<evidence type="ECO:0000256" key="1">
    <source>
        <dbReference type="ARBA" id="ARBA00004479"/>
    </source>
</evidence>
<feature type="domain" description="GOLD" evidence="11">
    <location>
        <begin position="52"/>
        <end position="133"/>
    </location>
</feature>
<evidence type="ECO:0000313" key="13">
    <source>
        <dbReference type="RefSeq" id="XP_002732658.1"/>
    </source>
</evidence>
<keyword evidence="6 9" id="KW-0472">Membrane</keyword>
<evidence type="ECO:0000256" key="8">
    <source>
        <dbReference type="RuleBase" id="RU003827"/>
    </source>
</evidence>
<accession>A0ABM0GLM5</accession>
<evidence type="ECO:0000256" key="4">
    <source>
        <dbReference type="ARBA" id="ARBA00022729"/>
    </source>
</evidence>
<comment type="similarity">
    <text evidence="2 8">Belongs to the EMP24/GP25L family.</text>
</comment>
<dbReference type="InterPro" id="IPR009038">
    <property type="entry name" value="GOLD_dom"/>
</dbReference>
<proteinExistence type="inferred from homology"/>
<keyword evidence="4 10" id="KW-0732">Signal</keyword>
<dbReference type="InterPro" id="IPR015720">
    <property type="entry name" value="Emp24-like"/>
</dbReference>
<name>A0ABM0GLM5_SACKO</name>
<sequence>MVFYVVVCWVMLGHVAGQQVVRSEKYDSDVPTLSPKEDKTSALTFELQDADDLCFYEQFVTGGKYVFEYQVLKGGKLDVDVLITSPRGKHVYEGKKQKSDKTVFDTGNGIFSFCFSNRFSAFTHKIVYFSLRSQNIASLAARAGRLRRPTVMTSVEASMEQINQDLQETLEYQTAYRLRELSGRSFAEDMSLSVLSWSVICAVLIFITGVGQVIILKTFFTHTHTSQKQTSSM</sequence>
<dbReference type="SUPFAM" id="SSF101576">
    <property type="entry name" value="Supernatant protein factor (SPF), C-terminal domain"/>
    <property type="match status" value="1"/>
</dbReference>
<evidence type="ECO:0000256" key="3">
    <source>
        <dbReference type="ARBA" id="ARBA00022692"/>
    </source>
</evidence>
<dbReference type="InterPro" id="IPR036598">
    <property type="entry name" value="GOLD_dom_sf"/>
</dbReference>
<reference evidence="13" key="1">
    <citation type="submission" date="2025-08" db="UniProtKB">
        <authorList>
            <consortium name="RefSeq"/>
        </authorList>
    </citation>
    <scope>IDENTIFICATION</scope>
    <source>
        <tissue evidence="13">Testes</tissue>
    </source>
</reference>
<organism evidence="12 13">
    <name type="scientific">Saccoglossus kowalevskii</name>
    <name type="common">Acorn worm</name>
    <dbReference type="NCBI Taxonomy" id="10224"/>
    <lineage>
        <taxon>Eukaryota</taxon>
        <taxon>Metazoa</taxon>
        <taxon>Hemichordata</taxon>
        <taxon>Enteropneusta</taxon>
        <taxon>Harrimaniidae</taxon>
        <taxon>Saccoglossus</taxon>
    </lineage>
</organism>
<keyword evidence="12" id="KW-1185">Reference proteome</keyword>
<dbReference type="SMART" id="SM01190">
    <property type="entry name" value="EMP24_GP25L"/>
    <property type="match status" value="1"/>
</dbReference>
<evidence type="ECO:0000256" key="2">
    <source>
        <dbReference type="ARBA" id="ARBA00007104"/>
    </source>
</evidence>
<evidence type="ECO:0000313" key="12">
    <source>
        <dbReference type="Proteomes" id="UP000694865"/>
    </source>
</evidence>
<evidence type="ECO:0000256" key="6">
    <source>
        <dbReference type="ARBA" id="ARBA00023136"/>
    </source>
</evidence>
<keyword evidence="5 9" id="KW-1133">Transmembrane helix</keyword>
<feature type="transmembrane region" description="Helical" evidence="9">
    <location>
        <begin position="194"/>
        <end position="216"/>
    </location>
</feature>
<evidence type="ECO:0000256" key="5">
    <source>
        <dbReference type="ARBA" id="ARBA00022989"/>
    </source>
</evidence>
<evidence type="ECO:0000256" key="7">
    <source>
        <dbReference type="ARBA" id="ARBA00037847"/>
    </source>
</evidence>
<feature type="chain" id="PRO_5047119628" evidence="10">
    <location>
        <begin position="18"/>
        <end position="233"/>
    </location>
</feature>
<dbReference type="PANTHER" id="PTHR22811">
    <property type="entry name" value="TRANSMEMBRANE EMP24 DOMAIN-CONTAINING PROTEIN"/>
    <property type="match status" value="1"/>
</dbReference>
<evidence type="ECO:0000256" key="10">
    <source>
        <dbReference type="SAM" id="SignalP"/>
    </source>
</evidence>
<feature type="signal peptide" evidence="10">
    <location>
        <begin position="1"/>
        <end position="17"/>
    </location>
</feature>